<name>A0A3E0HH74_9FLAO</name>
<reference evidence="6 7" key="1">
    <citation type="submission" date="2018-08" db="EMBL/GenBank/DDBJ databases">
        <title>Genomic Encyclopedia of Type Strains, Phase IV (KMG-IV): sequencing the most valuable type-strain genomes for metagenomic binning, comparative biology and taxonomic classification.</title>
        <authorList>
            <person name="Goeker M."/>
        </authorList>
    </citation>
    <scope>NUCLEOTIDE SEQUENCE [LARGE SCALE GENOMIC DNA]</scope>
    <source>
        <strain evidence="6 7">DSM 18841</strain>
    </source>
</reference>
<keyword evidence="7" id="KW-1185">Reference proteome</keyword>
<dbReference type="OrthoDB" id="1083028at2"/>
<evidence type="ECO:0000256" key="2">
    <source>
        <dbReference type="ARBA" id="ARBA00022519"/>
    </source>
</evidence>
<evidence type="ECO:0000256" key="3">
    <source>
        <dbReference type="ARBA" id="ARBA00022676"/>
    </source>
</evidence>
<protein>
    <submittedName>
        <fullName evidence="6">4-alpha-L-fucosyltransferase (Glycosyl transferase family 56)</fullName>
    </submittedName>
</protein>
<keyword evidence="3 6" id="KW-0328">Glycosyltransferase</keyword>
<dbReference type="GO" id="GO:0009246">
    <property type="term" value="P:enterobacterial common antigen biosynthetic process"/>
    <property type="evidence" value="ECO:0007669"/>
    <property type="project" value="InterPro"/>
</dbReference>
<proteinExistence type="predicted"/>
<dbReference type="EMBL" id="QUNS01000009">
    <property type="protein sequence ID" value="REH45773.1"/>
    <property type="molecule type" value="Genomic_DNA"/>
</dbReference>
<keyword evidence="4 6" id="KW-0808">Transferase</keyword>
<evidence type="ECO:0000313" key="7">
    <source>
        <dbReference type="Proteomes" id="UP000256884"/>
    </source>
</evidence>
<keyword evidence="5" id="KW-0472">Membrane</keyword>
<sequence>MSKILHLIPDEKITDDVIENFEKVFQNNIFFVLGDSANRRHCKTERDNVIFGDFSLFSKDNIEQDVVAVVVHGLNYVFAKLLVELDVNVKKAWFAWGFDIYNLPKIRNTLYAPETLSYLKSNNRKYTLINSIKKHKVLRSLYYKHIKKTDDFYSVYELAHKRIDYFCTYIKEDYDFFVGFYPNRLAYQEIGYSTINQYLAGQSNLRINLDARNIILGNSNSVENNHLDALEIINKSGFKERVFVPLSYGNNQKYKLVVLNRGKELLEENFCPILDFMERDKYFNLLFSCSTAVFYHYRQQAMGNILALLYMGVRVYLSSKNPVYNYFKRLGIFVFDFDNEFSFYANTILEKDKQETNREILDKLFTENVLQSQYKELVNKLIN</sequence>
<organism evidence="6 7">
    <name type="scientific">Tenacibaculum gallaicum</name>
    <dbReference type="NCBI Taxonomy" id="561505"/>
    <lineage>
        <taxon>Bacteria</taxon>
        <taxon>Pseudomonadati</taxon>
        <taxon>Bacteroidota</taxon>
        <taxon>Flavobacteriia</taxon>
        <taxon>Flavobacteriales</taxon>
        <taxon>Flavobacteriaceae</taxon>
        <taxon>Tenacibaculum</taxon>
    </lineage>
</organism>
<gene>
    <name evidence="6" type="ORF">C7448_10923</name>
</gene>
<comment type="caution">
    <text evidence="6">The sequence shown here is derived from an EMBL/GenBank/DDBJ whole genome shotgun (WGS) entry which is preliminary data.</text>
</comment>
<accession>A0A3E0HH74</accession>
<evidence type="ECO:0000256" key="1">
    <source>
        <dbReference type="ARBA" id="ARBA00022475"/>
    </source>
</evidence>
<dbReference type="Proteomes" id="UP000256884">
    <property type="component" value="Unassembled WGS sequence"/>
</dbReference>
<dbReference type="InterPro" id="IPR009993">
    <property type="entry name" value="WecF"/>
</dbReference>
<dbReference type="GO" id="GO:0008417">
    <property type="term" value="F:fucosyltransferase activity"/>
    <property type="evidence" value="ECO:0007669"/>
    <property type="project" value="InterPro"/>
</dbReference>
<dbReference type="Pfam" id="PF07429">
    <property type="entry name" value="Glyco_transf_56"/>
    <property type="match status" value="1"/>
</dbReference>
<dbReference type="RefSeq" id="WP_115901963.1">
    <property type="nucleotide sequence ID" value="NZ_QUNS01000009.1"/>
</dbReference>
<keyword evidence="1" id="KW-1003">Cell membrane</keyword>
<evidence type="ECO:0000256" key="5">
    <source>
        <dbReference type="ARBA" id="ARBA00023136"/>
    </source>
</evidence>
<evidence type="ECO:0000313" key="6">
    <source>
        <dbReference type="EMBL" id="REH45773.1"/>
    </source>
</evidence>
<keyword evidence="2" id="KW-0997">Cell inner membrane</keyword>
<evidence type="ECO:0000256" key="4">
    <source>
        <dbReference type="ARBA" id="ARBA00022679"/>
    </source>
</evidence>
<dbReference type="AlphaFoldDB" id="A0A3E0HH74"/>